<evidence type="ECO:0000313" key="4">
    <source>
        <dbReference type="Proteomes" id="UP000886805"/>
    </source>
</evidence>
<reference evidence="3" key="1">
    <citation type="journal article" date="2021" name="PeerJ">
        <title>Extensive microbial diversity within the chicken gut microbiome revealed by metagenomics and culture.</title>
        <authorList>
            <person name="Gilroy R."/>
            <person name="Ravi A."/>
            <person name="Getino M."/>
            <person name="Pursley I."/>
            <person name="Horton D.L."/>
            <person name="Alikhan N.F."/>
            <person name="Baker D."/>
            <person name="Gharbi K."/>
            <person name="Hall N."/>
            <person name="Watson M."/>
            <person name="Adriaenssens E.M."/>
            <person name="Foster-Nyarko E."/>
            <person name="Jarju S."/>
            <person name="Secka A."/>
            <person name="Antonio M."/>
            <person name="Oren A."/>
            <person name="Chaudhuri R.R."/>
            <person name="La Ragione R."/>
            <person name="Hildebrand F."/>
            <person name="Pallen M.J."/>
        </authorList>
    </citation>
    <scope>NUCLEOTIDE SEQUENCE</scope>
    <source>
        <strain evidence="3">ChiSxjej3B15-1167</strain>
    </source>
</reference>
<proteinExistence type="predicted"/>
<dbReference type="Proteomes" id="UP000886805">
    <property type="component" value="Unassembled WGS sequence"/>
</dbReference>
<sequence>PSSAAIPGETFPAPFRIAPEPGAKSPQGTVSAQPRELPPFSAAIPGEAFRAPCRTAPRRGAKSPQGTVSAQPRELPPASAAISGEAFPVPSRKGESQKGTDPPPGAAKPGSSRTAPPLGRAPQDPEQRKIYELLDEKFPKSFNEILEQSGYNIVKLQYILLEMELSGRIYQSAQNTYLRKF</sequence>
<reference evidence="3" key="2">
    <citation type="submission" date="2021-04" db="EMBL/GenBank/DDBJ databases">
        <authorList>
            <person name="Gilroy R."/>
        </authorList>
    </citation>
    <scope>NUCLEOTIDE SEQUENCE</scope>
    <source>
        <strain evidence="3">ChiSxjej3B15-1167</strain>
    </source>
</reference>
<protein>
    <recommendedName>
        <fullName evidence="2">DprA winged helix domain-containing protein</fullName>
    </recommendedName>
</protein>
<accession>A0A9D1X787</accession>
<dbReference type="InterPro" id="IPR041614">
    <property type="entry name" value="DprA_WH"/>
</dbReference>
<feature type="non-terminal residue" evidence="3">
    <location>
        <position position="1"/>
    </location>
</feature>
<dbReference type="AlphaFoldDB" id="A0A9D1X787"/>
<organism evidence="3 4">
    <name type="scientific">Candidatus Anaerobutyricum stercoripullorum</name>
    <dbReference type="NCBI Taxonomy" id="2838456"/>
    <lineage>
        <taxon>Bacteria</taxon>
        <taxon>Bacillati</taxon>
        <taxon>Bacillota</taxon>
        <taxon>Clostridia</taxon>
        <taxon>Lachnospirales</taxon>
        <taxon>Lachnospiraceae</taxon>
        <taxon>Anaerobutyricum</taxon>
    </lineage>
</organism>
<dbReference type="Gene3D" id="1.10.10.10">
    <property type="entry name" value="Winged helix-like DNA-binding domain superfamily/Winged helix DNA-binding domain"/>
    <property type="match status" value="1"/>
</dbReference>
<feature type="region of interest" description="Disordered" evidence="1">
    <location>
        <begin position="1"/>
        <end position="127"/>
    </location>
</feature>
<gene>
    <name evidence="3" type="ORF">H9849_07000</name>
</gene>
<dbReference type="InterPro" id="IPR036388">
    <property type="entry name" value="WH-like_DNA-bd_sf"/>
</dbReference>
<evidence type="ECO:0000256" key="1">
    <source>
        <dbReference type="SAM" id="MobiDB-lite"/>
    </source>
</evidence>
<feature type="domain" description="DprA winged helix" evidence="2">
    <location>
        <begin position="116"/>
        <end position="171"/>
    </location>
</feature>
<dbReference type="EMBL" id="DXEQ01000209">
    <property type="protein sequence ID" value="HIX72755.1"/>
    <property type="molecule type" value="Genomic_DNA"/>
</dbReference>
<dbReference type="Pfam" id="PF17782">
    <property type="entry name" value="WHD_DprA"/>
    <property type="match status" value="1"/>
</dbReference>
<name>A0A9D1X787_9FIRM</name>
<evidence type="ECO:0000259" key="2">
    <source>
        <dbReference type="Pfam" id="PF17782"/>
    </source>
</evidence>
<comment type="caution">
    <text evidence="3">The sequence shown here is derived from an EMBL/GenBank/DDBJ whole genome shotgun (WGS) entry which is preliminary data.</text>
</comment>
<evidence type="ECO:0000313" key="3">
    <source>
        <dbReference type="EMBL" id="HIX72755.1"/>
    </source>
</evidence>